<dbReference type="InterPro" id="IPR013525">
    <property type="entry name" value="ABC2_TM"/>
</dbReference>
<feature type="transmembrane region" description="Helical" evidence="6">
    <location>
        <begin position="163"/>
        <end position="188"/>
    </location>
</feature>
<dbReference type="Pfam" id="PF01061">
    <property type="entry name" value="ABC2_membrane"/>
    <property type="match status" value="1"/>
</dbReference>
<dbReference type="PANTHER" id="PTHR43229">
    <property type="entry name" value="NODULATION PROTEIN J"/>
    <property type="match status" value="1"/>
</dbReference>
<dbReference type="PANTHER" id="PTHR43229:SF2">
    <property type="entry name" value="NODULATION PROTEIN J"/>
    <property type="match status" value="1"/>
</dbReference>
<dbReference type="InterPro" id="IPR047817">
    <property type="entry name" value="ABC2_TM_bact-type"/>
</dbReference>
<dbReference type="GO" id="GO:0140359">
    <property type="term" value="F:ABC-type transporter activity"/>
    <property type="evidence" value="ECO:0007669"/>
    <property type="project" value="InterPro"/>
</dbReference>
<name>A0A133UD15_9EURY</name>
<feature type="region of interest" description="Disordered" evidence="5">
    <location>
        <begin position="1"/>
        <end position="20"/>
    </location>
</feature>
<comment type="subcellular location">
    <subcellularLocation>
        <location evidence="1">Membrane</location>
        <topology evidence="1">Multi-pass membrane protein</topology>
    </subcellularLocation>
</comment>
<evidence type="ECO:0000256" key="5">
    <source>
        <dbReference type="SAM" id="MobiDB-lite"/>
    </source>
</evidence>
<dbReference type="PIRSF" id="PIRSF006648">
    <property type="entry name" value="DrrB"/>
    <property type="match status" value="1"/>
</dbReference>
<gene>
    <name evidence="8" type="ORF">AKJ64_04115</name>
</gene>
<dbReference type="InterPro" id="IPR051784">
    <property type="entry name" value="Nod_factor_ABC_transporter"/>
</dbReference>
<keyword evidence="3 6" id="KW-1133">Transmembrane helix</keyword>
<evidence type="ECO:0000256" key="6">
    <source>
        <dbReference type="SAM" id="Phobius"/>
    </source>
</evidence>
<feature type="transmembrane region" description="Helical" evidence="6">
    <location>
        <begin position="83"/>
        <end position="108"/>
    </location>
</feature>
<dbReference type="EMBL" id="LHXN01000082">
    <property type="protein sequence ID" value="KXA92069.1"/>
    <property type="molecule type" value="Genomic_DNA"/>
</dbReference>
<sequence length="297" mass="31526">MRSKSGQGGTKSTSRGGVRRAGNSFLGDTLANFKRWLLKFIRSPHVIAMNLLQPILFLFLFTEVFGGVVGGPMGRAIGGSIDYVTFLLPAIAIQVALMTGQGGGIGLVMDIEEWIFEKVMVSPMGTTAVFLGKTFSELVRIAIQIGIILGLGVLLGAEITTGFLGALGVIGIGVLFSLLFISLTTAVAMVTKDQEAMMSIMFPVMFPLLFLSSAFLPLNALPGWIQTFAMFNPVTYGVDAARAMVLGKDVMEVVNVTSFSGMWNTIIPALGVLLAFAVVLGGLAVFSIRRGTSTDVE</sequence>
<feature type="transmembrane region" description="Helical" evidence="6">
    <location>
        <begin position="200"/>
        <end position="225"/>
    </location>
</feature>
<dbReference type="GO" id="GO:0043190">
    <property type="term" value="C:ATP-binding cassette (ABC) transporter complex"/>
    <property type="evidence" value="ECO:0007669"/>
    <property type="project" value="InterPro"/>
</dbReference>
<organism evidence="8 9">
    <name type="scientific">candidate division MSBL1 archaeon SCGC-AAA259E17</name>
    <dbReference type="NCBI Taxonomy" id="1698263"/>
    <lineage>
        <taxon>Archaea</taxon>
        <taxon>Methanobacteriati</taxon>
        <taxon>Methanobacteriota</taxon>
        <taxon>candidate division MSBL1</taxon>
    </lineage>
</organism>
<feature type="transmembrane region" description="Helical" evidence="6">
    <location>
        <begin position="266"/>
        <end position="288"/>
    </location>
</feature>
<evidence type="ECO:0000256" key="2">
    <source>
        <dbReference type="ARBA" id="ARBA00022692"/>
    </source>
</evidence>
<evidence type="ECO:0000313" key="9">
    <source>
        <dbReference type="Proteomes" id="UP000070373"/>
    </source>
</evidence>
<feature type="transmembrane region" description="Helical" evidence="6">
    <location>
        <begin position="51"/>
        <end position="71"/>
    </location>
</feature>
<evidence type="ECO:0000259" key="7">
    <source>
        <dbReference type="PROSITE" id="PS51012"/>
    </source>
</evidence>
<evidence type="ECO:0000256" key="1">
    <source>
        <dbReference type="ARBA" id="ARBA00004141"/>
    </source>
</evidence>
<evidence type="ECO:0000313" key="8">
    <source>
        <dbReference type="EMBL" id="KXA92069.1"/>
    </source>
</evidence>
<dbReference type="Proteomes" id="UP000070373">
    <property type="component" value="Unassembled WGS sequence"/>
</dbReference>
<dbReference type="InterPro" id="IPR000412">
    <property type="entry name" value="ABC_2_transport"/>
</dbReference>
<protein>
    <submittedName>
        <fullName evidence="8">ABC transporter</fullName>
    </submittedName>
</protein>
<accession>A0A133UD15</accession>
<keyword evidence="2 6" id="KW-0812">Transmembrane</keyword>
<keyword evidence="9" id="KW-1185">Reference proteome</keyword>
<comment type="caution">
    <text evidence="8">The sequence shown here is derived from an EMBL/GenBank/DDBJ whole genome shotgun (WGS) entry which is preliminary data.</text>
</comment>
<dbReference type="AlphaFoldDB" id="A0A133UD15"/>
<dbReference type="PROSITE" id="PS51012">
    <property type="entry name" value="ABC_TM2"/>
    <property type="match status" value="1"/>
</dbReference>
<dbReference type="PRINTS" id="PR00164">
    <property type="entry name" value="ABC2TRNSPORT"/>
</dbReference>
<evidence type="ECO:0000256" key="3">
    <source>
        <dbReference type="ARBA" id="ARBA00022989"/>
    </source>
</evidence>
<feature type="domain" description="ABC transmembrane type-2" evidence="7">
    <location>
        <begin position="45"/>
        <end position="291"/>
    </location>
</feature>
<proteinExistence type="predicted"/>
<dbReference type="PATRIC" id="fig|1698263.3.peg.1255"/>
<feature type="transmembrane region" description="Helical" evidence="6">
    <location>
        <begin position="138"/>
        <end position="157"/>
    </location>
</feature>
<keyword evidence="4 6" id="KW-0472">Membrane</keyword>
<reference evidence="8 9" key="1">
    <citation type="journal article" date="2016" name="Sci. Rep.">
        <title>Metabolic traits of an uncultured archaeal lineage -MSBL1- from brine pools of the Red Sea.</title>
        <authorList>
            <person name="Mwirichia R."/>
            <person name="Alam I."/>
            <person name="Rashid M."/>
            <person name="Vinu M."/>
            <person name="Ba-Alawi W."/>
            <person name="Anthony Kamau A."/>
            <person name="Kamanda Ngugi D."/>
            <person name="Goker M."/>
            <person name="Klenk H.P."/>
            <person name="Bajic V."/>
            <person name="Stingl U."/>
        </authorList>
    </citation>
    <scope>NUCLEOTIDE SEQUENCE [LARGE SCALE GENOMIC DNA]</scope>
    <source>
        <strain evidence="8">SCGC-AAA259E17</strain>
    </source>
</reference>
<evidence type="ECO:0000256" key="4">
    <source>
        <dbReference type="ARBA" id="ARBA00023136"/>
    </source>
</evidence>